<dbReference type="Proteomes" id="UP000589036">
    <property type="component" value="Unassembled WGS sequence"/>
</dbReference>
<feature type="transmembrane region" description="Helical" evidence="2">
    <location>
        <begin position="267"/>
        <end position="287"/>
    </location>
</feature>
<evidence type="ECO:0000256" key="1">
    <source>
        <dbReference type="SAM" id="MobiDB-lite"/>
    </source>
</evidence>
<evidence type="ECO:0000313" key="3">
    <source>
        <dbReference type="EMBL" id="NYE48355.1"/>
    </source>
</evidence>
<accession>A0A852TYE0</accession>
<dbReference type="PANTHER" id="PTHR36833">
    <property type="entry name" value="SLR0610 PROTEIN-RELATED"/>
    <property type="match status" value="1"/>
</dbReference>
<keyword evidence="2" id="KW-0812">Transmembrane</keyword>
<dbReference type="PANTHER" id="PTHR36833:SF1">
    <property type="entry name" value="INTEGRAL MEMBRANE TRANSPORT PROTEIN"/>
    <property type="match status" value="1"/>
</dbReference>
<proteinExistence type="predicted"/>
<evidence type="ECO:0000256" key="2">
    <source>
        <dbReference type="SAM" id="Phobius"/>
    </source>
</evidence>
<feature type="transmembrane region" description="Helical" evidence="2">
    <location>
        <begin position="63"/>
        <end position="83"/>
    </location>
</feature>
<gene>
    <name evidence="3" type="ORF">HDA32_003475</name>
</gene>
<evidence type="ECO:0000313" key="4">
    <source>
        <dbReference type="Proteomes" id="UP000589036"/>
    </source>
</evidence>
<comment type="caution">
    <text evidence="3">The sequence shown here is derived from an EMBL/GenBank/DDBJ whole genome shotgun (WGS) entry which is preliminary data.</text>
</comment>
<feature type="transmembrane region" description="Helical" evidence="2">
    <location>
        <begin position="234"/>
        <end position="255"/>
    </location>
</feature>
<protein>
    <submittedName>
        <fullName evidence="3">ABC-2 type transport system permease protein</fullName>
    </submittedName>
</protein>
<sequence length="299" mass="31679">MAEATGRGAAGIAPTGEERTGGAGAGGRGRERRPASLSAYPRLAWAWCRAVAQYPLSLALLTLAQAAASGLELAALFFVFGHAGRLAGFGLHEALLIYGLSGVAFCLADLLMGSVERLGEHVRSGAFDTMLVRPVSPLVQLATDGFSPRRLGKVAPSAATLAWALVELDIEWTPERALLLPVLICSGVAVCAALWIIGACVQFFVAEAREVANSVTYGGQALTEYPLAVYGRDVVRAVTFLVPLAFVSWQPALYLLDWPDPLGMAEWLRFASPGVAVVLCLLAALVWRTGLRHYRSTGS</sequence>
<keyword evidence="4" id="KW-1185">Reference proteome</keyword>
<dbReference type="InterPro" id="IPR010390">
    <property type="entry name" value="ABC-2_transporter-like"/>
</dbReference>
<feature type="transmembrane region" description="Helical" evidence="2">
    <location>
        <begin position="178"/>
        <end position="205"/>
    </location>
</feature>
<reference evidence="3 4" key="1">
    <citation type="submission" date="2020-07" db="EMBL/GenBank/DDBJ databases">
        <title>Sequencing the genomes of 1000 actinobacteria strains.</title>
        <authorList>
            <person name="Klenk H.-P."/>
        </authorList>
    </citation>
    <scope>NUCLEOTIDE SEQUENCE [LARGE SCALE GENOMIC DNA]</scope>
    <source>
        <strain evidence="3 4">CXB654</strain>
    </source>
</reference>
<organism evidence="3 4">
    <name type="scientific">Spinactinospora alkalitolerans</name>
    <dbReference type="NCBI Taxonomy" id="687207"/>
    <lineage>
        <taxon>Bacteria</taxon>
        <taxon>Bacillati</taxon>
        <taxon>Actinomycetota</taxon>
        <taxon>Actinomycetes</taxon>
        <taxon>Streptosporangiales</taxon>
        <taxon>Nocardiopsidaceae</taxon>
        <taxon>Spinactinospora</taxon>
    </lineage>
</organism>
<feature type="transmembrane region" description="Helical" evidence="2">
    <location>
        <begin position="95"/>
        <end position="115"/>
    </location>
</feature>
<keyword evidence="2" id="KW-0472">Membrane</keyword>
<dbReference type="AlphaFoldDB" id="A0A852TYE0"/>
<dbReference type="EMBL" id="JACCCC010000001">
    <property type="protein sequence ID" value="NYE48355.1"/>
    <property type="molecule type" value="Genomic_DNA"/>
</dbReference>
<keyword evidence="2" id="KW-1133">Transmembrane helix</keyword>
<feature type="region of interest" description="Disordered" evidence="1">
    <location>
        <begin position="1"/>
        <end position="33"/>
    </location>
</feature>
<name>A0A852TYE0_9ACTN</name>
<dbReference type="Pfam" id="PF06182">
    <property type="entry name" value="ABC2_membrane_6"/>
    <property type="match status" value="1"/>
</dbReference>